<keyword evidence="6" id="KW-1185">Reference proteome</keyword>
<proteinExistence type="inferred from homology"/>
<dbReference type="CDD" id="cd03794">
    <property type="entry name" value="GT4_WbuB-like"/>
    <property type="match status" value="1"/>
</dbReference>
<dbReference type="Pfam" id="PF13579">
    <property type="entry name" value="Glyco_trans_4_4"/>
    <property type="match status" value="1"/>
</dbReference>
<feature type="domain" description="Glycosyltransferase subfamily 4-like N-terminal" evidence="4">
    <location>
        <begin position="15"/>
        <end position="189"/>
    </location>
</feature>
<comment type="similarity">
    <text evidence="1">Belongs to the glycosyltransferase group 1 family. Glycosyltransferase 4 subfamily.</text>
</comment>
<reference evidence="5 6" key="1">
    <citation type="submission" date="2022-09" db="EMBL/GenBank/DDBJ databases">
        <title>New species of Phenylobacterium.</title>
        <authorList>
            <person name="Mieszkin S."/>
        </authorList>
    </citation>
    <scope>NUCLEOTIDE SEQUENCE [LARGE SCALE GENOMIC DNA]</scope>
    <source>
        <strain evidence="5 6">HK31-G</strain>
    </source>
</reference>
<dbReference type="Proteomes" id="UP001598130">
    <property type="component" value="Unassembled WGS sequence"/>
</dbReference>
<dbReference type="SUPFAM" id="SSF53756">
    <property type="entry name" value="UDP-Glycosyltransferase/glycogen phosphorylase"/>
    <property type="match status" value="1"/>
</dbReference>
<evidence type="ECO:0000256" key="1">
    <source>
        <dbReference type="ARBA" id="ARBA00009481"/>
    </source>
</evidence>
<keyword evidence="2" id="KW-0328">Glycosyltransferase</keyword>
<sequence>MNRFYAPDMSATSQILTRLAEHLVTCGWQVSVITSRQLYGAPGILPSNEEIGGVQVQRVLTTRFGNAGLAGRALDYLSFYLTAFLALLTTLKRGDIVVAKTDPPLISVFAHWAAALKGARLVNWLQDLYPEIAVAYGVRAARGPLGAVLKSLRNTSLRGASVNVVICEDMAKIVTPLAGTSRVEVVHNWSDDTIVRPVAPEDNPLVAAWGLKDRFVVGYSGNLGRAHDWRTIVAAADLLRARPDILFLMIGGGAGQGPLRAEVERLGLQGSFRFEPYQPHSLLACSLSLPQVHLVSLLPEFRGLMFPSKVFGIAAAGRGMVAIVDSPSDLADLVQAHGSGEATPVGDGAGLASLIARLADDREAARVLGQRSLVMLEAGFACEQTLKRWSAVLEAA</sequence>
<gene>
    <name evidence="5" type="ORF">OCL97_06050</name>
</gene>
<dbReference type="EMBL" id="JAOTJD010000008">
    <property type="protein sequence ID" value="MFD3263530.1"/>
    <property type="molecule type" value="Genomic_DNA"/>
</dbReference>
<dbReference type="PANTHER" id="PTHR12526">
    <property type="entry name" value="GLYCOSYLTRANSFERASE"/>
    <property type="match status" value="1"/>
</dbReference>
<comment type="caution">
    <text evidence="5">The sequence shown here is derived from an EMBL/GenBank/DDBJ whole genome shotgun (WGS) entry which is preliminary data.</text>
</comment>
<accession>A0ABW6CKC3</accession>
<evidence type="ECO:0000259" key="4">
    <source>
        <dbReference type="Pfam" id="PF13579"/>
    </source>
</evidence>
<name>A0ABW6CKC3_9CAUL</name>
<protein>
    <submittedName>
        <fullName evidence="5">Glycosyltransferase family 4 protein</fullName>
    </submittedName>
</protein>
<evidence type="ECO:0000313" key="5">
    <source>
        <dbReference type="EMBL" id="MFD3263530.1"/>
    </source>
</evidence>
<evidence type="ECO:0000313" key="6">
    <source>
        <dbReference type="Proteomes" id="UP001598130"/>
    </source>
</evidence>
<dbReference type="InterPro" id="IPR028098">
    <property type="entry name" value="Glyco_trans_4-like_N"/>
</dbReference>
<dbReference type="PANTHER" id="PTHR12526:SF640">
    <property type="entry name" value="COLANIC ACID BIOSYNTHESIS GLYCOSYLTRANSFERASE WCAL-RELATED"/>
    <property type="match status" value="1"/>
</dbReference>
<dbReference type="RefSeq" id="WP_377368522.1">
    <property type="nucleotide sequence ID" value="NZ_JAOTJD010000008.1"/>
</dbReference>
<keyword evidence="3" id="KW-0808">Transferase</keyword>
<evidence type="ECO:0000256" key="3">
    <source>
        <dbReference type="ARBA" id="ARBA00022679"/>
    </source>
</evidence>
<evidence type="ECO:0000256" key="2">
    <source>
        <dbReference type="ARBA" id="ARBA00022676"/>
    </source>
</evidence>
<dbReference type="Gene3D" id="3.40.50.2000">
    <property type="entry name" value="Glycogen Phosphorylase B"/>
    <property type="match status" value="2"/>
</dbReference>
<organism evidence="5 6">
    <name type="scientific">Phenylobacterium ferrooxidans</name>
    <dbReference type="NCBI Taxonomy" id="2982689"/>
    <lineage>
        <taxon>Bacteria</taxon>
        <taxon>Pseudomonadati</taxon>
        <taxon>Pseudomonadota</taxon>
        <taxon>Alphaproteobacteria</taxon>
        <taxon>Caulobacterales</taxon>
        <taxon>Caulobacteraceae</taxon>
        <taxon>Phenylobacterium</taxon>
    </lineage>
</organism>